<keyword evidence="4" id="KW-0597">Phosphoprotein</keyword>
<dbReference type="Gene3D" id="6.10.340.10">
    <property type="match status" value="1"/>
</dbReference>
<dbReference type="InterPro" id="IPR013587">
    <property type="entry name" value="Nitrate/nitrite_sensing"/>
</dbReference>
<dbReference type="InterPro" id="IPR003660">
    <property type="entry name" value="HAMP_dom"/>
</dbReference>
<comment type="subcellular location">
    <subcellularLocation>
        <location evidence="2">Membrane</location>
    </subcellularLocation>
</comment>
<feature type="compositionally biased region" description="Low complexity" evidence="11">
    <location>
        <begin position="755"/>
        <end position="771"/>
    </location>
</feature>
<dbReference type="OrthoDB" id="4652229at2"/>
<feature type="compositionally biased region" description="Basic and acidic residues" evidence="11">
    <location>
        <begin position="951"/>
        <end position="964"/>
    </location>
</feature>
<feature type="domain" description="HAMP" evidence="13">
    <location>
        <begin position="357"/>
        <end position="411"/>
    </location>
</feature>
<evidence type="ECO:0000256" key="11">
    <source>
        <dbReference type="SAM" id="MobiDB-lite"/>
    </source>
</evidence>
<dbReference type="Gene3D" id="3.30.565.10">
    <property type="entry name" value="Histidine kinase-like ATPase, C-terminal domain"/>
    <property type="match status" value="1"/>
</dbReference>
<evidence type="ECO:0000256" key="10">
    <source>
        <dbReference type="SAM" id="Coils"/>
    </source>
</evidence>
<reference evidence="14" key="1">
    <citation type="submission" date="2019-10" db="EMBL/GenBank/DDBJ databases">
        <title>Nonomuraea sp. nov., isolated from Phyllanthus amarus.</title>
        <authorList>
            <person name="Klykleung N."/>
            <person name="Tanasupawat S."/>
        </authorList>
    </citation>
    <scope>NUCLEOTIDE SEQUENCE [LARGE SCALE GENOMIC DNA]</scope>
    <source>
        <strain evidence="14">3MP-10</strain>
    </source>
</reference>
<feature type="region of interest" description="Disordered" evidence="11">
    <location>
        <begin position="1"/>
        <end position="36"/>
    </location>
</feature>
<keyword evidence="12" id="KW-0472">Membrane</keyword>
<keyword evidence="9" id="KW-0902">Two-component regulatory system</keyword>
<comment type="catalytic activity">
    <reaction evidence="1">
        <text>ATP + protein L-histidine = ADP + protein N-phospho-L-histidine.</text>
        <dbReference type="EC" id="2.7.13.3"/>
    </reaction>
</comment>
<keyword evidence="6 12" id="KW-0812">Transmembrane</keyword>
<dbReference type="GO" id="GO:0004673">
    <property type="term" value="F:protein histidine kinase activity"/>
    <property type="evidence" value="ECO:0007669"/>
    <property type="project" value="UniProtKB-EC"/>
</dbReference>
<evidence type="ECO:0000256" key="7">
    <source>
        <dbReference type="ARBA" id="ARBA00022777"/>
    </source>
</evidence>
<evidence type="ECO:0000256" key="3">
    <source>
        <dbReference type="ARBA" id="ARBA00012438"/>
    </source>
</evidence>
<keyword evidence="15" id="KW-1185">Reference proteome</keyword>
<dbReference type="PANTHER" id="PTHR45436">
    <property type="entry name" value="SENSOR HISTIDINE KINASE YKOH"/>
    <property type="match status" value="1"/>
</dbReference>
<feature type="compositionally biased region" description="Gly residues" evidence="11">
    <location>
        <begin position="710"/>
        <end position="722"/>
    </location>
</feature>
<evidence type="ECO:0000256" key="5">
    <source>
        <dbReference type="ARBA" id="ARBA00022679"/>
    </source>
</evidence>
<feature type="coiled-coil region" evidence="10">
    <location>
        <begin position="392"/>
        <end position="426"/>
    </location>
</feature>
<evidence type="ECO:0000256" key="6">
    <source>
        <dbReference type="ARBA" id="ARBA00022692"/>
    </source>
</evidence>
<dbReference type="InterPro" id="IPR036890">
    <property type="entry name" value="HATPase_C_sf"/>
</dbReference>
<evidence type="ECO:0000313" key="15">
    <source>
        <dbReference type="Proteomes" id="UP000314251"/>
    </source>
</evidence>
<accession>A0A5N6AQS8</accession>
<sequence>MRAQVRKTTSRDEGGSAPSTLPATAGSAAAGLRSHAARRRGARVRTRLLIALLLTGAAVLVAGVPALVERAGALSDSQELADASALGERALSLSHILADERDALVVAAAGEGADREGALSDDAEARADRRVAELREAVDPTLGERLAALPEARERALAGESTAVEVHQTYTAAIEGLDGLLRSVSRSAPADAVSPTSDALPDLARAVHAASATRGLLLAALAGDGEQGELTALAQREHVSEAAALTDFLAIADAPGRDTYRDTVTGGDVEAAEAFLAELTDGATLDEADHALDAVEVDEALQARVGLQRGVLASLVGEHTEAVEALRDDELTGLLVTVGVILLALALALGVSVGTARSLTRPLAAVRLGTRRVAADPVHQEPVRYIGRNDEFAEVVASVNALRARAEELQRQAAEAEQSSGGLRAERDRLLAEQRELTARLAALHGAVHGMFAHHAQRLLDLVEEQLSVIEGLEEHETDPDQLAVLFSVDHLAARMRRHSENVLLLAGAEPVRSLASPMPLIDVARAAVSEIERYDLVETVPPPPTRVVAHAARDISHLLAELLDNAAVATPPGTRVRLTGHWRGEELLLSVEDEGRGLAEVRLAELNARLADPVTPPPGADGGNGQHIGMGLYTVARLAARHGLRCRLVARPAGGTTAEVLVPGALVHPGAAEPAGFPADGLAGPASGAHPTVPAARTGATPVVAPGVAPGGHEGLAGPAGGAHPSVPEARAGIGPTTRTTGRHALGAERPAHPAEAPTADGGPAPAAYGGQAGGYGDQGAHGGQTGYGDQGAYGEQAGRAHQAGYGDAAGTGYPDRTGYGERDAGGPASGPLPVRDLASRGPEHARAPDSAPVVTGSGLPLRTRVASAGGGATDTGHNRTVDPEELRRRLGGFQRGAREGHRDAASLAASGEFGATGEFGAPGEFGGEAPAHPVARPERGPGRGVGEGPGERPGRYGEEQPS</sequence>
<dbReference type="SUPFAM" id="SSF55874">
    <property type="entry name" value="ATPase domain of HSP90 chaperone/DNA topoisomerase II/histidine kinase"/>
    <property type="match status" value="1"/>
</dbReference>
<evidence type="ECO:0000256" key="2">
    <source>
        <dbReference type="ARBA" id="ARBA00004370"/>
    </source>
</evidence>
<dbReference type="EC" id="2.7.13.3" evidence="3"/>
<keyword evidence="10" id="KW-0175">Coiled coil</keyword>
<feature type="transmembrane region" description="Helical" evidence="12">
    <location>
        <begin position="48"/>
        <end position="68"/>
    </location>
</feature>
<gene>
    <name evidence="14" type="ORF">FH607_001570</name>
</gene>
<dbReference type="Pfam" id="PF02518">
    <property type="entry name" value="HATPase_c"/>
    <property type="match status" value="1"/>
</dbReference>
<dbReference type="PANTHER" id="PTHR45436:SF5">
    <property type="entry name" value="SENSOR HISTIDINE KINASE TRCS"/>
    <property type="match status" value="1"/>
</dbReference>
<feature type="compositionally biased region" description="Low complexity" evidence="11">
    <location>
        <begin position="910"/>
        <end position="933"/>
    </location>
</feature>
<evidence type="ECO:0000256" key="4">
    <source>
        <dbReference type="ARBA" id="ARBA00022553"/>
    </source>
</evidence>
<evidence type="ECO:0000256" key="12">
    <source>
        <dbReference type="SAM" id="Phobius"/>
    </source>
</evidence>
<dbReference type="GO" id="GO:0000160">
    <property type="term" value="P:phosphorelay signal transduction system"/>
    <property type="evidence" value="ECO:0007669"/>
    <property type="project" value="UniProtKB-KW"/>
</dbReference>
<dbReference type="SMART" id="SM00387">
    <property type="entry name" value="HATPase_c"/>
    <property type="match status" value="1"/>
</dbReference>
<evidence type="ECO:0000256" key="1">
    <source>
        <dbReference type="ARBA" id="ARBA00000085"/>
    </source>
</evidence>
<feature type="compositionally biased region" description="Basic and acidic residues" evidence="11">
    <location>
        <begin position="878"/>
        <end position="890"/>
    </location>
</feature>
<dbReference type="Pfam" id="PF08376">
    <property type="entry name" value="NIT"/>
    <property type="match status" value="1"/>
</dbReference>
<dbReference type="PROSITE" id="PS50885">
    <property type="entry name" value="HAMP"/>
    <property type="match status" value="1"/>
</dbReference>
<dbReference type="EMBL" id="VDLY02000001">
    <property type="protein sequence ID" value="KAB8171041.1"/>
    <property type="molecule type" value="Genomic_DNA"/>
</dbReference>
<evidence type="ECO:0000313" key="14">
    <source>
        <dbReference type="EMBL" id="KAB8171041.1"/>
    </source>
</evidence>
<keyword evidence="7" id="KW-0418">Kinase</keyword>
<dbReference type="InterPro" id="IPR050428">
    <property type="entry name" value="TCS_sensor_his_kinase"/>
</dbReference>
<evidence type="ECO:0000256" key="8">
    <source>
        <dbReference type="ARBA" id="ARBA00022989"/>
    </source>
</evidence>
<feature type="region of interest" description="Disordered" evidence="11">
    <location>
        <begin position="679"/>
        <end position="964"/>
    </location>
</feature>
<dbReference type="AlphaFoldDB" id="A0A5N6AQS8"/>
<organism evidence="14 15">
    <name type="scientific">Streptomyces mimosae</name>
    <dbReference type="NCBI Taxonomy" id="2586635"/>
    <lineage>
        <taxon>Bacteria</taxon>
        <taxon>Bacillati</taxon>
        <taxon>Actinomycetota</taxon>
        <taxon>Actinomycetes</taxon>
        <taxon>Kitasatosporales</taxon>
        <taxon>Streptomycetaceae</taxon>
        <taxon>Streptomyces</taxon>
    </lineage>
</organism>
<dbReference type="GO" id="GO:0005886">
    <property type="term" value="C:plasma membrane"/>
    <property type="evidence" value="ECO:0007669"/>
    <property type="project" value="TreeGrafter"/>
</dbReference>
<evidence type="ECO:0000259" key="13">
    <source>
        <dbReference type="PROSITE" id="PS50885"/>
    </source>
</evidence>
<feature type="compositionally biased region" description="Low complexity" evidence="11">
    <location>
        <begin position="25"/>
        <end position="34"/>
    </location>
</feature>
<name>A0A5N6AQS8_9ACTN</name>
<comment type="caution">
    <text evidence="14">The sequence shown here is derived from an EMBL/GenBank/DDBJ whole genome shotgun (WGS) entry which is preliminary data.</text>
</comment>
<proteinExistence type="predicted"/>
<dbReference type="InterPro" id="IPR003594">
    <property type="entry name" value="HATPase_dom"/>
</dbReference>
<dbReference type="SMART" id="SM00304">
    <property type="entry name" value="HAMP"/>
    <property type="match status" value="1"/>
</dbReference>
<evidence type="ECO:0000256" key="9">
    <source>
        <dbReference type="ARBA" id="ARBA00023012"/>
    </source>
</evidence>
<feature type="compositionally biased region" description="Basic and acidic residues" evidence="11">
    <location>
        <begin position="839"/>
        <end position="849"/>
    </location>
</feature>
<keyword evidence="5" id="KW-0808">Transferase</keyword>
<protein>
    <recommendedName>
        <fullName evidence="3">histidine kinase</fullName>
        <ecNumber evidence="3">2.7.13.3</ecNumber>
    </recommendedName>
</protein>
<keyword evidence="8 12" id="KW-1133">Transmembrane helix</keyword>
<feature type="compositionally biased region" description="Gly residues" evidence="11">
    <location>
        <begin position="772"/>
        <end position="793"/>
    </location>
</feature>
<dbReference type="Proteomes" id="UP000314251">
    <property type="component" value="Unassembled WGS sequence"/>
</dbReference>